<organism evidence="1 2">
    <name type="scientific">Salmonirosea aquatica</name>
    <dbReference type="NCBI Taxonomy" id="2654236"/>
    <lineage>
        <taxon>Bacteria</taxon>
        <taxon>Pseudomonadati</taxon>
        <taxon>Bacteroidota</taxon>
        <taxon>Cytophagia</taxon>
        <taxon>Cytophagales</taxon>
        <taxon>Spirosomataceae</taxon>
        <taxon>Salmonirosea</taxon>
    </lineage>
</organism>
<reference evidence="1 2" key="1">
    <citation type="submission" date="2019-10" db="EMBL/GenBank/DDBJ databases">
        <title>Draft Genome Sequence of Cytophagaceae sp. SJW1-29.</title>
        <authorList>
            <person name="Choi A."/>
        </authorList>
    </citation>
    <scope>NUCLEOTIDE SEQUENCE [LARGE SCALE GENOMIC DNA]</scope>
    <source>
        <strain evidence="1 2">SJW1-29</strain>
    </source>
</reference>
<dbReference type="EMBL" id="WHLY01000001">
    <property type="protein sequence ID" value="MPR31851.1"/>
    <property type="molecule type" value="Genomic_DNA"/>
</dbReference>
<dbReference type="AlphaFoldDB" id="A0A7C9FMM8"/>
<keyword evidence="2" id="KW-1185">Reference proteome</keyword>
<name>A0A7C9FMM8_9BACT</name>
<protein>
    <submittedName>
        <fullName evidence="1">Uncharacterized protein</fullName>
    </submittedName>
</protein>
<evidence type="ECO:0000313" key="1">
    <source>
        <dbReference type="EMBL" id="MPR31851.1"/>
    </source>
</evidence>
<comment type="caution">
    <text evidence="1">The sequence shown here is derived from an EMBL/GenBank/DDBJ whole genome shotgun (WGS) entry which is preliminary data.</text>
</comment>
<dbReference type="Proteomes" id="UP000479293">
    <property type="component" value="Unassembled WGS sequence"/>
</dbReference>
<sequence>MQMCSQWADNFKEGKQRLNFSELSRLPIAIQNHKFEGIPYVESIKSLPVRFLLPEPSDRQAFYALDG</sequence>
<proteinExistence type="predicted"/>
<accession>A0A7C9FMM8</accession>
<gene>
    <name evidence="1" type="ORF">GBK04_00425</name>
</gene>
<dbReference type="RefSeq" id="WP_152755881.1">
    <property type="nucleotide sequence ID" value="NZ_WHLY01000001.1"/>
</dbReference>
<evidence type="ECO:0000313" key="2">
    <source>
        <dbReference type="Proteomes" id="UP000479293"/>
    </source>
</evidence>